<dbReference type="Proteomes" id="UP000663823">
    <property type="component" value="Unassembled WGS sequence"/>
</dbReference>
<dbReference type="PROSITE" id="PS50011">
    <property type="entry name" value="PROTEIN_KINASE_DOM"/>
    <property type="match status" value="1"/>
</dbReference>
<evidence type="ECO:0000259" key="1">
    <source>
        <dbReference type="PROSITE" id="PS50011"/>
    </source>
</evidence>
<dbReference type="InterPro" id="IPR000719">
    <property type="entry name" value="Prot_kinase_dom"/>
</dbReference>
<proteinExistence type="predicted"/>
<dbReference type="OrthoDB" id="2914378at2759"/>
<evidence type="ECO:0000313" key="4">
    <source>
        <dbReference type="Proteomes" id="UP000663823"/>
    </source>
</evidence>
<reference evidence="3" key="1">
    <citation type="submission" date="2021-02" db="EMBL/GenBank/DDBJ databases">
        <authorList>
            <person name="Nowell W R."/>
        </authorList>
    </citation>
    <scope>NUCLEOTIDE SEQUENCE</scope>
</reference>
<dbReference type="AlphaFoldDB" id="A0A819YLY2"/>
<dbReference type="EMBL" id="CAJOAX010015958">
    <property type="protein sequence ID" value="CAF4160282.1"/>
    <property type="molecule type" value="Genomic_DNA"/>
</dbReference>
<feature type="domain" description="Protein kinase" evidence="1">
    <location>
        <begin position="1"/>
        <end position="58"/>
    </location>
</feature>
<dbReference type="InterPro" id="IPR011009">
    <property type="entry name" value="Kinase-like_dom_sf"/>
</dbReference>
<gene>
    <name evidence="3" type="ORF">OTI717_LOCUS36683</name>
    <name evidence="2" type="ORF">RFH988_LOCUS38032</name>
</gene>
<comment type="caution">
    <text evidence="3">The sequence shown here is derived from an EMBL/GenBank/DDBJ whole genome shotgun (WGS) entry which is preliminary data.</text>
</comment>
<protein>
    <recommendedName>
        <fullName evidence="1">Protein kinase domain-containing protein</fullName>
    </recommendedName>
</protein>
<evidence type="ECO:0000313" key="2">
    <source>
        <dbReference type="EMBL" id="CAF1482125.1"/>
    </source>
</evidence>
<sequence length="58" mass="6428">MLIDNYARVKLCDFGVCCSSLNTEILKGTLAYLPPMYEDGAIQNDMWALGISLLEIIS</sequence>
<feature type="non-terminal residue" evidence="3">
    <location>
        <position position="58"/>
    </location>
</feature>
<accession>A0A819YLY2</accession>
<dbReference type="EMBL" id="CAJNOO010008450">
    <property type="protein sequence ID" value="CAF1482125.1"/>
    <property type="molecule type" value="Genomic_DNA"/>
</dbReference>
<dbReference type="GO" id="GO:0005524">
    <property type="term" value="F:ATP binding"/>
    <property type="evidence" value="ECO:0007669"/>
    <property type="project" value="InterPro"/>
</dbReference>
<dbReference type="Proteomes" id="UP000663882">
    <property type="component" value="Unassembled WGS sequence"/>
</dbReference>
<organism evidence="3 4">
    <name type="scientific">Rotaria sordida</name>
    <dbReference type="NCBI Taxonomy" id="392033"/>
    <lineage>
        <taxon>Eukaryota</taxon>
        <taxon>Metazoa</taxon>
        <taxon>Spiralia</taxon>
        <taxon>Gnathifera</taxon>
        <taxon>Rotifera</taxon>
        <taxon>Eurotatoria</taxon>
        <taxon>Bdelloidea</taxon>
        <taxon>Philodinida</taxon>
        <taxon>Philodinidae</taxon>
        <taxon>Rotaria</taxon>
    </lineage>
</organism>
<dbReference type="GO" id="GO:0004672">
    <property type="term" value="F:protein kinase activity"/>
    <property type="evidence" value="ECO:0007669"/>
    <property type="project" value="InterPro"/>
</dbReference>
<dbReference type="Gene3D" id="1.10.510.10">
    <property type="entry name" value="Transferase(Phosphotransferase) domain 1"/>
    <property type="match status" value="1"/>
</dbReference>
<dbReference type="SUPFAM" id="SSF56112">
    <property type="entry name" value="Protein kinase-like (PK-like)"/>
    <property type="match status" value="1"/>
</dbReference>
<evidence type="ECO:0000313" key="3">
    <source>
        <dbReference type="EMBL" id="CAF4160282.1"/>
    </source>
</evidence>
<name>A0A819YLY2_9BILA</name>